<keyword evidence="4 10" id="KW-0489">Methyltransferase</keyword>
<dbReference type="SUPFAM" id="SSF53335">
    <property type="entry name" value="S-adenosyl-L-methionine-dependent methyltransferases"/>
    <property type="match status" value="1"/>
</dbReference>
<dbReference type="EMBL" id="KV419395">
    <property type="protein sequence ID" value="KZS98675.1"/>
    <property type="molecule type" value="Genomic_DNA"/>
</dbReference>
<dbReference type="Gene3D" id="3.40.50.150">
    <property type="entry name" value="Vaccinia Virus protein VP39"/>
    <property type="match status" value="1"/>
</dbReference>
<dbReference type="GO" id="GO:0008033">
    <property type="term" value="P:tRNA processing"/>
    <property type="evidence" value="ECO:0007669"/>
    <property type="project" value="UniProtKB-UniRule"/>
</dbReference>
<dbReference type="GO" id="GO:0160102">
    <property type="term" value="F:tRNA (guanine(10)-N2)-methyltransferase activity"/>
    <property type="evidence" value="ECO:0007669"/>
    <property type="project" value="UniProtKB-EC"/>
</dbReference>
<dbReference type="InterPro" id="IPR002052">
    <property type="entry name" value="DNA_methylase_N6_adenine_CS"/>
</dbReference>
<dbReference type="AlphaFoldDB" id="A0A165A9T4"/>
<dbReference type="Proteomes" id="UP000076722">
    <property type="component" value="Unassembled WGS sequence"/>
</dbReference>
<gene>
    <name evidence="13" type="ORF">SISNIDRAFT_435911</name>
</gene>
<dbReference type="STRING" id="1314777.A0A165A9T4"/>
<name>A0A165A9T4_9AGAM</name>
<proteinExistence type="inferred from homology"/>
<feature type="domain" description="Ribosomal RNA large subunit methyltransferase K/L-like methyltransferase" evidence="11">
    <location>
        <begin position="191"/>
        <end position="325"/>
    </location>
</feature>
<dbReference type="EC" id="2.1.1.214" evidence="9"/>
<organism evidence="13 14">
    <name type="scientific">Sistotremastrum niveocremeum HHB9708</name>
    <dbReference type="NCBI Taxonomy" id="1314777"/>
    <lineage>
        <taxon>Eukaryota</taxon>
        <taxon>Fungi</taxon>
        <taxon>Dikarya</taxon>
        <taxon>Basidiomycota</taxon>
        <taxon>Agaricomycotina</taxon>
        <taxon>Agaricomycetes</taxon>
        <taxon>Sistotremastrales</taxon>
        <taxon>Sistotremastraceae</taxon>
        <taxon>Sertulicium</taxon>
        <taxon>Sertulicium niveocremeum</taxon>
    </lineage>
</organism>
<dbReference type="InterPro" id="IPR029063">
    <property type="entry name" value="SAM-dependent_MTases_sf"/>
</dbReference>
<feature type="domain" description="tRNA (guanine(10)-N(2))-methyltransferase TRMT11 N-terminal" evidence="12">
    <location>
        <begin position="5"/>
        <end position="178"/>
    </location>
</feature>
<evidence type="ECO:0000256" key="3">
    <source>
        <dbReference type="ARBA" id="ARBA00022555"/>
    </source>
</evidence>
<dbReference type="PANTHER" id="PTHR13370:SF3">
    <property type="entry name" value="TRNA (GUANINE(10)-N2)-METHYLTRANSFERASE HOMOLOG"/>
    <property type="match status" value="1"/>
</dbReference>
<evidence type="ECO:0000256" key="9">
    <source>
        <dbReference type="ARBA" id="ARBA00066937"/>
    </source>
</evidence>
<evidence type="ECO:0000256" key="5">
    <source>
        <dbReference type="ARBA" id="ARBA00022679"/>
    </source>
</evidence>
<evidence type="ECO:0000256" key="1">
    <source>
        <dbReference type="ARBA" id="ARBA00004496"/>
    </source>
</evidence>
<evidence type="ECO:0000256" key="2">
    <source>
        <dbReference type="ARBA" id="ARBA00022490"/>
    </source>
</evidence>
<keyword evidence="6 10" id="KW-0949">S-adenosyl-L-methionine</keyword>
<dbReference type="GO" id="GO:0043527">
    <property type="term" value="C:tRNA methyltransferase complex"/>
    <property type="evidence" value="ECO:0007669"/>
    <property type="project" value="UniProtKB-ARBA"/>
</dbReference>
<dbReference type="PRINTS" id="PR00507">
    <property type="entry name" value="N12N6MTFRASE"/>
</dbReference>
<keyword evidence="3 10" id="KW-0820">tRNA-binding</keyword>
<keyword evidence="8 10" id="KW-0694">RNA-binding</keyword>
<evidence type="ECO:0000259" key="12">
    <source>
        <dbReference type="Pfam" id="PF25904"/>
    </source>
</evidence>
<keyword evidence="2" id="KW-0963">Cytoplasm</keyword>
<keyword evidence="7 10" id="KW-0819">tRNA processing</keyword>
<accession>A0A165A9T4</accession>
<evidence type="ECO:0000256" key="4">
    <source>
        <dbReference type="ARBA" id="ARBA00022603"/>
    </source>
</evidence>
<reference evidence="13 14" key="1">
    <citation type="journal article" date="2016" name="Mol. Biol. Evol.">
        <title>Comparative Genomics of Early-Diverging Mushroom-Forming Fungi Provides Insights into the Origins of Lignocellulose Decay Capabilities.</title>
        <authorList>
            <person name="Nagy L.G."/>
            <person name="Riley R."/>
            <person name="Tritt A."/>
            <person name="Adam C."/>
            <person name="Daum C."/>
            <person name="Floudas D."/>
            <person name="Sun H."/>
            <person name="Yadav J.S."/>
            <person name="Pangilinan J."/>
            <person name="Larsson K.H."/>
            <person name="Matsuura K."/>
            <person name="Barry K."/>
            <person name="Labutti K."/>
            <person name="Kuo R."/>
            <person name="Ohm R.A."/>
            <person name="Bhattacharya S.S."/>
            <person name="Shirouzu T."/>
            <person name="Yoshinaga Y."/>
            <person name="Martin F.M."/>
            <person name="Grigoriev I.V."/>
            <person name="Hibbett D.S."/>
        </authorList>
    </citation>
    <scope>NUCLEOTIDE SEQUENCE [LARGE SCALE GENOMIC DNA]</scope>
    <source>
        <strain evidence="13 14">HHB9708</strain>
    </source>
</reference>
<evidence type="ECO:0000259" key="11">
    <source>
        <dbReference type="Pfam" id="PF01170"/>
    </source>
</evidence>
<evidence type="ECO:0000256" key="8">
    <source>
        <dbReference type="ARBA" id="ARBA00022884"/>
    </source>
</evidence>
<comment type="similarity">
    <text evidence="10">Belongs to the class I-like SAM-binding methyltransferase superfamily. TRM11 methyltransferase family.</text>
</comment>
<dbReference type="Pfam" id="PF01170">
    <property type="entry name" value="UPF0020"/>
    <property type="match status" value="1"/>
</dbReference>
<keyword evidence="14" id="KW-1185">Reference proteome</keyword>
<dbReference type="InterPro" id="IPR016691">
    <property type="entry name" value="TRMT11"/>
</dbReference>
<dbReference type="PROSITE" id="PS00092">
    <property type="entry name" value="N6_MTASE"/>
    <property type="match status" value="1"/>
</dbReference>
<evidence type="ECO:0000256" key="6">
    <source>
        <dbReference type="ARBA" id="ARBA00022691"/>
    </source>
</evidence>
<dbReference type="PIRSF" id="PIRSF017259">
    <property type="entry name" value="tRNA_mtfrase_TRM11"/>
    <property type="match status" value="1"/>
</dbReference>
<sequence length="475" mass="53567">MTLPCLIQFAQVHEQFRLPELRSIAELNGIQLDIPEEVDVKRPFMIINLSSEDDAKILAARCILIKNVLELWGHGESYEVLHGRNKENMPLWQRYATDTTFKFLVTAYNHSIHKARQKSIMETFDYMAWEGRIDLASPEVTLLCTEEYRDRGNSHTRAKHEGEGSFRQVYFGRLLAEGTARDLIQKFDVKQRAYYGNTSMESEISLLMANQALSAPGRLIYDPFVGTGSTLYTCAQFGSYVCGSDIDGRQMRGKGGVWLLQLSERRLMGLDVTPGIMRSAAQYGVASLILDLFTFDVTRHPWRSGGIFDAIITDPPYGVRAGAKRLGKKDKAVINDKPPKPGNADAPAHLRPNYIPPTKPYELSELAVDLVALSVHLLKPGGRLVFFLPTVNEAYQDVDIPLHPHMKLVSNSLQDFGNWGRRLVTMEKLSGPATTDPAIATTIHVPAHKDFREKYFSGFRHAMNLKDPNMMNERR</sequence>
<dbReference type="GO" id="GO:0000049">
    <property type="term" value="F:tRNA binding"/>
    <property type="evidence" value="ECO:0007669"/>
    <property type="project" value="UniProtKB-UniRule"/>
</dbReference>
<dbReference type="InterPro" id="IPR059073">
    <property type="entry name" value="TRMT11_N"/>
</dbReference>
<dbReference type="GO" id="GO:0032259">
    <property type="term" value="P:methylation"/>
    <property type="evidence" value="ECO:0007669"/>
    <property type="project" value="UniProtKB-UniRule"/>
</dbReference>
<evidence type="ECO:0000313" key="14">
    <source>
        <dbReference type="Proteomes" id="UP000076722"/>
    </source>
</evidence>
<dbReference type="PANTHER" id="PTHR13370">
    <property type="entry name" value="RNA METHYLASE-RELATED"/>
    <property type="match status" value="1"/>
</dbReference>
<dbReference type="GO" id="GO:0005737">
    <property type="term" value="C:cytoplasm"/>
    <property type="evidence" value="ECO:0007669"/>
    <property type="project" value="UniProtKB-SubCell"/>
</dbReference>
<keyword evidence="5 10" id="KW-0808">Transferase</keyword>
<dbReference type="InterPro" id="IPR000241">
    <property type="entry name" value="RlmKL-like_Mtase"/>
</dbReference>
<comment type="subcellular location">
    <subcellularLocation>
        <location evidence="1">Cytoplasm</location>
    </subcellularLocation>
</comment>
<protein>
    <recommendedName>
        <fullName evidence="9">tRNA (guanine(10)-N(2))-methyltransferase</fullName>
        <ecNumber evidence="9">2.1.1.214</ecNumber>
    </recommendedName>
</protein>
<dbReference type="PROSITE" id="PS51627">
    <property type="entry name" value="SAM_MT_TRM11"/>
    <property type="match status" value="1"/>
</dbReference>
<dbReference type="OrthoDB" id="296065at2759"/>
<evidence type="ECO:0000256" key="7">
    <source>
        <dbReference type="ARBA" id="ARBA00022694"/>
    </source>
</evidence>
<evidence type="ECO:0000256" key="10">
    <source>
        <dbReference type="PROSITE-ProRule" id="PRU00959"/>
    </source>
</evidence>
<dbReference type="Pfam" id="PF25904">
    <property type="entry name" value="Tmrp11_N"/>
    <property type="match status" value="1"/>
</dbReference>
<evidence type="ECO:0000313" key="13">
    <source>
        <dbReference type="EMBL" id="KZS98675.1"/>
    </source>
</evidence>